<keyword evidence="7" id="KW-1185">Reference proteome</keyword>
<reference evidence="6" key="1">
    <citation type="submission" date="2022-11" db="EMBL/GenBank/DDBJ databases">
        <title>Centuries of genome instability and evolution in soft-shell clam transmissible cancer (bioRxiv).</title>
        <authorList>
            <person name="Hart S.F.M."/>
            <person name="Yonemitsu M.A."/>
            <person name="Giersch R.M."/>
            <person name="Beal B.F."/>
            <person name="Arriagada G."/>
            <person name="Davis B.W."/>
            <person name="Ostrander E.A."/>
            <person name="Goff S.P."/>
            <person name="Metzger M.J."/>
        </authorList>
    </citation>
    <scope>NUCLEOTIDE SEQUENCE</scope>
    <source>
        <strain evidence="6">MELC-2E11</strain>
        <tissue evidence="6">Siphon/mantle</tissue>
    </source>
</reference>
<evidence type="ECO:0000256" key="2">
    <source>
        <dbReference type="ARBA" id="ARBA00022692"/>
    </source>
</evidence>
<comment type="subcellular location">
    <subcellularLocation>
        <location evidence="1">Membrane</location>
    </subcellularLocation>
</comment>
<organism evidence="6 7">
    <name type="scientific">Mya arenaria</name>
    <name type="common">Soft-shell clam</name>
    <dbReference type="NCBI Taxonomy" id="6604"/>
    <lineage>
        <taxon>Eukaryota</taxon>
        <taxon>Metazoa</taxon>
        <taxon>Spiralia</taxon>
        <taxon>Lophotrochozoa</taxon>
        <taxon>Mollusca</taxon>
        <taxon>Bivalvia</taxon>
        <taxon>Autobranchia</taxon>
        <taxon>Heteroconchia</taxon>
        <taxon>Euheterodonta</taxon>
        <taxon>Imparidentia</taxon>
        <taxon>Neoheterodontei</taxon>
        <taxon>Myida</taxon>
        <taxon>Myoidea</taxon>
        <taxon>Myidae</taxon>
        <taxon>Mya</taxon>
    </lineage>
</organism>
<keyword evidence="2 5" id="KW-0812">Transmembrane</keyword>
<sequence>IDRRQHVPSQPALYLDRQRDVLIYFTYVTSFLSVWFIVGLTFERYIAICFPLKRTFLCSVKREKNSSCRLNPGRLCFIQLKFMDIWNGTAWTKIKMFS</sequence>
<evidence type="ECO:0000256" key="1">
    <source>
        <dbReference type="ARBA" id="ARBA00004370"/>
    </source>
</evidence>
<proteinExistence type="predicted"/>
<dbReference type="SUPFAM" id="SSF81321">
    <property type="entry name" value="Family A G protein-coupled receptor-like"/>
    <property type="match status" value="1"/>
</dbReference>
<dbReference type="Gene3D" id="1.20.1070.10">
    <property type="entry name" value="Rhodopsin 7-helix transmembrane proteins"/>
    <property type="match status" value="1"/>
</dbReference>
<dbReference type="InterPro" id="IPR000276">
    <property type="entry name" value="GPCR_Rhodpsn"/>
</dbReference>
<evidence type="ECO:0008006" key="8">
    <source>
        <dbReference type="Google" id="ProtNLM"/>
    </source>
</evidence>
<name>A0ABY7ER68_MYAAR</name>
<keyword evidence="3 5" id="KW-1133">Transmembrane helix</keyword>
<feature type="non-terminal residue" evidence="6">
    <location>
        <position position="1"/>
    </location>
</feature>
<dbReference type="PROSITE" id="PS00237">
    <property type="entry name" value="G_PROTEIN_RECEP_F1_1"/>
    <property type="match status" value="1"/>
</dbReference>
<feature type="transmembrane region" description="Helical" evidence="5">
    <location>
        <begin position="21"/>
        <end position="42"/>
    </location>
</feature>
<evidence type="ECO:0000313" key="7">
    <source>
        <dbReference type="Proteomes" id="UP001164746"/>
    </source>
</evidence>
<evidence type="ECO:0000256" key="3">
    <source>
        <dbReference type="ARBA" id="ARBA00022989"/>
    </source>
</evidence>
<keyword evidence="4 5" id="KW-0472">Membrane</keyword>
<evidence type="ECO:0000256" key="4">
    <source>
        <dbReference type="ARBA" id="ARBA00023136"/>
    </source>
</evidence>
<protein>
    <recommendedName>
        <fullName evidence="8">G-protein coupled receptors family 1 profile domain-containing protein</fullName>
    </recommendedName>
</protein>
<accession>A0ABY7ER68</accession>
<gene>
    <name evidence="6" type="ORF">MAR_034762</name>
</gene>
<evidence type="ECO:0000313" key="6">
    <source>
        <dbReference type="EMBL" id="WAR09686.1"/>
    </source>
</evidence>
<evidence type="ECO:0000256" key="5">
    <source>
        <dbReference type="SAM" id="Phobius"/>
    </source>
</evidence>
<dbReference type="Proteomes" id="UP001164746">
    <property type="component" value="Chromosome 7"/>
</dbReference>
<dbReference type="EMBL" id="CP111018">
    <property type="protein sequence ID" value="WAR09686.1"/>
    <property type="molecule type" value="Genomic_DNA"/>
</dbReference>